<comment type="caution">
    <text evidence="1">The sequence shown here is derived from an EMBL/GenBank/DDBJ whole genome shotgun (WGS) entry which is preliminary data.</text>
</comment>
<dbReference type="PANTHER" id="PTHR40050">
    <property type="entry name" value="INNER SPORE COAT PROTEIN H"/>
    <property type="match status" value="1"/>
</dbReference>
<evidence type="ECO:0000313" key="2">
    <source>
        <dbReference type="Proteomes" id="UP000606974"/>
    </source>
</evidence>
<reference evidence="1" key="1">
    <citation type="submission" date="2020-02" db="EMBL/GenBank/DDBJ databases">
        <authorList>
            <person name="Palmer J.M."/>
        </authorList>
    </citation>
    <scope>NUCLEOTIDE SEQUENCE</scope>
    <source>
        <strain evidence="1">EPUS1.4</strain>
        <tissue evidence="1">Thallus</tissue>
    </source>
</reference>
<organism evidence="1 2">
    <name type="scientific">Endocarpon pusillum</name>
    <dbReference type="NCBI Taxonomy" id="364733"/>
    <lineage>
        <taxon>Eukaryota</taxon>
        <taxon>Fungi</taxon>
        <taxon>Dikarya</taxon>
        <taxon>Ascomycota</taxon>
        <taxon>Pezizomycotina</taxon>
        <taxon>Eurotiomycetes</taxon>
        <taxon>Chaetothyriomycetidae</taxon>
        <taxon>Verrucariales</taxon>
        <taxon>Verrucariaceae</taxon>
        <taxon>Endocarpon</taxon>
    </lineage>
</organism>
<proteinExistence type="predicted"/>
<dbReference type="AlphaFoldDB" id="A0A8H7AEQ0"/>
<dbReference type="Proteomes" id="UP000606974">
    <property type="component" value="Unassembled WGS sequence"/>
</dbReference>
<protein>
    <recommendedName>
        <fullName evidence="3">Spore coat protein CotH</fullName>
    </recommendedName>
</protein>
<accession>A0A8H7AEQ0</accession>
<evidence type="ECO:0000313" key="1">
    <source>
        <dbReference type="EMBL" id="KAF7506074.1"/>
    </source>
</evidence>
<dbReference type="EMBL" id="JAACFV010000094">
    <property type="protein sequence ID" value="KAF7506074.1"/>
    <property type="molecule type" value="Genomic_DNA"/>
</dbReference>
<evidence type="ECO:0008006" key="3">
    <source>
        <dbReference type="Google" id="ProtNLM"/>
    </source>
</evidence>
<dbReference type="InterPro" id="IPR014867">
    <property type="entry name" value="Spore_coat_CotH_CotH2/3/7"/>
</dbReference>
<gene>
    <name evidence="1" type="ORF">GJ744_012225</name>
</gene>
<keyword evidence="2" id="KW-1185">Reference proteome</keyword>
<name>A0A8H7AEQ0_9EURO</name>
<dbReference type="OrthoDB" id="10267127at2759"/>
<dbReference type="PANTHER" id="PTHR40050:SF1">
    <property type="entry name" value="INNER SPORE COAT PROTEIN H"/>
    <property type="match status" value="1"/>
</dbReference>
<dbReference type="Pfam" id="PF08757">
    <property type="entry name" value="CotH"/>
    <property type="match status" value="1"/>
</dbReference>
<sequence>MGAQDLLDSFYSIDNLVSIEIEIDSAKWNDLVLKASPRELGAPNSDGPQKRYDWVETTSVTISGTKFPKKSTFTQVAIIKKSFYGSLSFTKPSFKLDFTRLNKANEDEIKSLIGTDRLVLNNCKQDPGYVRQPLGNELLRQADLPSFRCNFATVRVNGQFWGGKDEITRNGKVKTTFLPADGVYVNIEAFKKKFIQNQFKSDKGNAYEIDFSMDFDPDRVAEGYMSFEGFSEHKDRKDLLRAAREIKDHGLAGAKKVIAWDQYIRFFAMEALLQHWDGYNHSMNNAFIYNDQKAKADPDIEKNEIKFSFIPTGLDQILQYDQEILFSGWKSVLANLTIADKEANAQLNDEVRKLAEKIFGAKNLADSIYPYLDKETDVLRSAKASFKQDDVDAMKKRLSNMQSWAYAKVGAPK</sequence>